<comment type="similarity">
    <text evidence="1">Belongs to the YggT family.</text>
</comment>
<name>A0ABX3KVZ8_9PAST</name>
<evidence type="ECO:0008006" key="5">
    <source>
        <dbReference type="Google" id="ProtNLM"/>
    </source>
</evidence>
<organism evidence="3 4">
    <name type="scientific">Rodentibacter caecimuris</name>
    <dbReference type="NCBI Taxonomy" id="1796644"/>
    <lineage>
        <taxon>Bacteria</taxon>
        <taxon>Pseudomonadati</taxon>
        <taxon>Pseudomonadota</taxon>
        <taxon>Gammaproteobacteria</taxon>
        <taxon>Pasteurellales</taxon>
        <taxon>Pasteurellaceae</taxon>
        <taxon>Rodentibacter</taxon>
    </lineage>
</organism>
<keyword evidence="4" id="KW-1185">Reference proteome</keyword>
<feature type="transmembrane region" description="Helical" evidence="2">
    <location>
        <begin position="162"/>
        <end position="185"/>
    </location>
</feature>
<dbReference type="RefSeq" id="WP_077464285.1">
    <property type="nucleotide sequence ID" value="NZ_MLAA01000039.1"/>
</dbReference>
<accession>A0ABX3KVZ8</accession>
<keyword evidence="2" id="KW-0812">Transmembrane</keyword>
<gene>
    <name evidence="3" type="ORF">BKG89_09160</name>
</gene>
<feature type="transmembrane region" description="Helical" evidence="2">
    <location>
        <begin position="64"/>
        <end position="83"/>
    </location>
</feature>
<dbReference type="Proteomes" id="UP000188820">
    <property type="component" value="Unassembled WGS sequence"/>
</dbReference>
<dbReference type="Pfam" id="PF02325">
    <property type="entry name" value="CCB3_YggT"/>
    <property type="match status" value="2"/>
</dbReference>
<dbReference type="PANTHER" id="PTHR33219">
    <property type="entry name" value="YLMG HOMOLOG PROTEIN 2, CHLOROPLASTIC"/>
    <property type="match status" value="1"/>
</dbReference>
<keyword evidence="2" id="KW-0472">Membrane</keyword>
<feature type="transmembrane region" description="Helical" evidence="2">
    <location>
        <begin position="7"/>
        <end position="25"/>
    </location>
</feature>
<keyword evidence="2" id="KW-1133">Transmembrane helix</keyword>
<sequence>MNSIQYLLDTLISVYGFILFFRAWFQFSGVDFYHSSSQFLVKATQPILTPLRKVFPTIKKLDSAVFIAILVLMVIKYPLINLFGSSILSGGPLGYLLLGILSTVNIIGKGIMYILLIGAIASWFNRGNTNPIQYVLYQLGEPILNPVRRFLPNTGMIDFSPMLVLFVMFFINRVLFDIFGNLWVLA</sequence>
<feature type="transmembrane region" description="Helical" evidence="2">
    <location>
        <begin position="95"/>
        <end position="124"/>
    </location>
</feature>
<reference evidence="3 4" key="1">
    <citation type="submission" date="2016-10" db="EMBL/GenBank/DDBJ databases">
        <title>Rodentibacter gen. nov. and new species.</title>
        <authorList>
            <person name="Christensen H."/>
        </authorList>
    </citation>
    <scope>NUCLEOTIDE SEQUENCE [LARGE SCALE GENOMIC DNA]</scope>
    <source>
        <strain evidence="3 4">1998236014</strain>
    </source>
</reference>
<protein>
    <recommendedName>
        <fullName evidence="5">YggT family protein</fullName>
    </recommendedName>
</protein>
<dbReference type="InterPro" id="IPR003425">
    <property type="entry name" value="CCB3/YggT"/>
</dbReference>
<evidence type="ECO:0000256" key="1">
    <source>
        <dbReference type="ARBA" id="ARBA00010894"/>
    </source>
</evidence>
<evidence type="ECO:0000313" key="4">
    <source>
        <dbReference type="Proteomes" id="UP000188820"/>
    </source>
</evidence>
<evidence type="ECO:0000256" key="2">
    <source>
        <dbReference type="SAM" id="Phobius"/>
    </source>
</evidence>
<dbReference type="EMBL" id="MLAA01000039">
    <property type="protein sequence ID" value="OOF67729.1"/>
    <property type="molecule type" value="Genomic_DNA"/>
</dbReference>
<comment type="caution">
    <text evidence="3">The sequence shown here is derived from an EMBL/GenBank/DDBJ whole genome shotgun (WGS) entry which is preliminary data.</text>
</comment>
<evidence type="ECO:0000313" key="3">
    <source>
        <dbReference type="EMBL" id="OOF67729.1"/>
    </source>
</evidence>
<dbReference type="PANTHER" id="PTHR33219:SF14">
    <property type="entry name" value="PROTEIN COFACTOR ASSEMBLY OF COMPLEX C SUBUNIT B CCB3, CHLOROPLASTIC-RELATED"/>
    <property type="match status" value="1"/>
</dbReference>
<proteinExistence type="inferred from homology"/>